<keyword evidence="2" id="KW-1185">Reference proteome</keyword>
<dbReference type="OrthoDB" id="1119204at2"/>
<reference evidence="2" key="1">
    <citation type="submission" date="2015-07" db="EMBL/GenBank/DDBJ databases">
        <title>Complete genome sequence and phylogenetic analysis of Limnochorda pilosa.</title>
        <authorList>
            <person name="Watanabe M."/>
            <person name="Kojima H."/>
            <person name="Fukui M."/>
        </authorList>
    </citation>
    <scope>NUCLEOTIDE SEQUENCE [LARGE SCALE GENOMIC DNA]</scope>
    <source>
        <strain evidence="2">HC45</strain>
    </source>
</reference>
<gene>
    <name evidence="1" type="ORF">LIP_0570</name>
</gene>
<dbReference type="KEGG" id="lpil:LIP_0570"/>
<evidence type="ECO:0000313" key="1">
    <source>
        <dbReference type="EMBL" id="BAS26427.1"/>
    </source>
</evidence>
<name>A0A0K2SHB3_LIMPI</name>
<dbReference type="PROSITE" id="PS51257">
    <property type="entry name" value="PROKAR_LIPOPROTEIN"/>
    <property type="match status" value="1"/>
</dbReference>
<dbReference type="Proteomes" id="UP000065807">
    <property type="component" value="Chromosome"/>
</dbReference>
<organism evidence="1 2">
    <name type="scientific">Limnochorda pilosa</name>
    <dbReference type="NCBI Taxonomy" id="1555112"/>
    <lineage>
        <taxon>Bacteria</taxon>
        <taxon>Bacillati</taxon>
        <taxon>Bacillota</taxon>
        <taxon>Limnochordia</taxon>
        <taxon>Limnochordales</taxon>
        <taxon>Limnochordaceae</taxon>
        <taxon>Limnochorda</taxon>
    </lineage>
</organism>
<reference evidence="2" key="2">
    <citation type="journal article" date="2016" name="Int. J. Syst. Evol. Microbiol.">
        <title>Complete genome sequence and cell structure of Limnochorda pilosa, a Gram-negative spore-former within the phylum Firmicutes.</title>
        <authorList>
            <person name="Watanabe M."/>
            <person name="Kojima H."/>
            <person name="Fukui M."/>
        </authorList>
    </citation>
    <scope>NUCLEOTIDE SEQUENCE [LARGE SCALE GENOMIC DNA]</scope>
    <source>
        <strain evidence="2">HC45</strain>
    </source>
</reference>
<dbReference type="RefSeq" id="WP_068133984.1">
    <property type="nucleotide sequence ID" value="NZ_AP014924.1"/>
</dbReference>
<protein>
    <submittedName>
        <fullName evidence="1">Uncharacterized protein</fullName>
    </submittedName>
</protein>
<sequence length="284" mass="31581">MRARTRRTRLLSGILLLVLLGCTFRSAAAQVSLSGSLAHHFDVAPGESYEGVLGLKNRGSEPAVVRIYQTDYRFDAEGRTYYDEPGTLPRSNARWITVSRSLVTVPAGEESTVLYRISVPTDDRLTGTYWSMIMVEPLLPGDPEAPAPPGRAPAEEVALGIRQRFRYGVQVVTEAGGGAKVRLDFADPTLVYREDDRGYTFQVDLANPGERLLIPQVWMELYDARGDRIERLEVEPRRIYPDTSVRVRIDLGPLAHGSYQALVVADNKDASVFAARYTLELRAP</sequence>
<dbReference type="STRING" id="1555112.LIP_0570"/>
<evidence type="ECO:0000313" key="2">
    <source>
        <dbReference type="Proteomes" id="UP000065807"/>
    </source>
</evidence>
<dbReference type="EMBL" id="AP014924">
    <property type="protein sequence ID" value="BAS26427.1"/>
    <property type="molecule type" value="Genomic_DNA"/>
</dbReference>
<proteinExistence type="predicted"/>
<dbReference type="AlphaFoldDB" id="A0A0K2SHB3"/>
<accession>A0A0K2SHB3</accession>